<reference evidence="1" key="1">
    <citation type="submission" date="2022-11" db="EMBL/GenBank/DDBJ databases">
        <title>Genome Sequence of Nemania bipapillata.</title>
        <authorList>
            <person name="Buettner E."/>
        </authorList>
    </citation>
    <scope>NUCLEOTIDE SEQUENCE</scope>
    <source>
        <strain evidence="1">CP14</strain>
    </source>
</reference>
<sequence>MDEPTEASKLDTPATMRPDVPDYYRDLGVSPTDSSVTIYHAVENIGRSAYPGEDDIGILSSFSIARRKASRAREFLLDPAKRAEYDKIHPEVKKAWDEFYRQHDAETIRAMDRSAEAIAIVERQEIERDKAALRKLQETLKQIGPFSTWASEPAQEPSPRVREILEKKQQERERRGEAAEEKPMVQETTMA</sequence>
<keyword evidence="2" id="KW-1185">Reference proteome</keyword>
<comment type="caution">
    <text evidence="1">The sequence shown here is derived from an EMBL/GenBank/DDBJ whole genome shotgun (WGS) entry which is preliminary data.</text>
</comment>
<name>A0ACC2I6W1_9PEZI</name>
<evidence type="ECO:0000313" key="2">
    <source>
        <dbReference type="Proteomes" id="UP001153334"/>
    </source>
</evidence>
<dbReference type="EMBL" id="JAPESX010001871">
    <property type="protein sequence ID" value="KAJ8110842.1"/>
    <property type="molecule type" value="Genomic_DNA"/>
</dbReference>
<protein>
    <submittedName>
        <fullName evidence="1">Uncharacterized protein</fullName>
    </submittedName>
</protein>
<gene>
    <name evidence="1" type="ORF">ONZ43_g5771</name>
</gene>
<accession>A0ACC2I6W1</accession>
<dbReference type="Proteomes" id="UP001153334">
    <property type="component" value="Unassembled WGS sequence"/>
</dbReference>
<evidence type="ECO:0000313" key="1">
    <source>
        <dbReference type="EMBL" id="KAJ8110842.1"/>
    </source>
</evidence>
<organism evidence="1 2">
    <name type="scientific">Nemania bipapillata</name>
    <dbReference type="NCBI Taxonomy" id="110536"/>
    <lineage>
        <taxon>Eukaryota</taxon>
        <taxon>Fungi</taxon>
        <taxon>Dikarya</taxon>
        <taxon>Ascomycota</taxon>
        <taxon>Pezizomycotina</taxon>
        <taxon>Sordariomycetes</taxon>
        <taxon>Xylariomycetidae</taxon>
        <taxon>Xylariales</taxon>
        <taxon>Xylariaceae</taxon>
        <taxon>Nemania</taxon>
    </lineage>
</organism>
<proteinExistence type="predicted"/>